<protein>
    <recommendedName>
        <fullName evidence="8">C2H2-type domain-containing protein</fullName>
    </recommendedName>
</protein>
<feature type="domain" description="C2H2-type" evidence="8">
    <location>
        <begin position="207"/>
        <end position="234"/>
    </location>
</feature>
<keyword evidence="3" id="KW-0677">Repeat</keyword>
<gene>
    <name evidence="9" type="ORF">TGEB3V08_LOCUS222</name>
</gene>
<dbReference type="GO" id="GO:0008270">
    <property type="term" value="F:zinc ion binding"/>
    <property type="evidence" value="ECO:0007669"/>
    <property type="project" value="UniProtKB-KW"/>
</dbReference>
<evidence type="ECO:0000259" key="8">
    <source>
        <dbReference type="PROSITE" id="PS50157"/>
    </source>
</evidence>
<evidence type="ECO:0000256" key="5">
    <source>
        <dbReference type="ARBA" id="ARBA00022833"/>
    </source>
</evidence>
<evidence type="ECO:0000256" key="6">
    <source>
        <dbReference type="ARBA" id="ARBA00023242"/>
    </source>
</evidence>
<dbReference type="PANTHER" id="PTHR24406">
    <property type="entry name" value="TRANSCRIPTIONAL REPRESSOR CTCFL-RELATED"/>
    <property type="match status" value="1"/>
</dbReference>
<keyword evidence="5" id="KW-0862">Zinc</keyword>
<accession>A0A7R9JMW9</accession>
<evidence type="ECO:0000256" key="2">
    <source>
        <dbReference type="ARBA" id="ARBA00022723"/>
    </source>
</evidence>
<keyword evidence="2" id="KW-0479">Metal-binding</keyword>
<dbReference type="Pfam" id="PF00096">
    <property type="entry name" value="zf-C2H2"/>
    <property type="match status" value="1"/>
</dbReference>
<proteinExistence type="predicted"/>
<feature type="domain" description="C2H2-type" evidence="8">
    <location>
        <begin position="384"/>
        <end position="411"/>
    </location>
</feature>
<evidence type="ECO:0000256" key="3">
    <source>
        <dbReference type="ARBA" id="ARBA00022737"/>
    </source>
</evidence>
<comment type="subcellular location">
    <subcellularLocation>
        <location evidence="1">Nucleus</location>
    </subcellularLocation>
</comment>
<dbReference type="InterPro" id="IPR050888">
    <property type="entry name" value="ZnF_C2H2-type_TF"/>
</dbReference>
<dbReference type="AlphaFoldDB" id="A0A7R9JMW9"/>
<dbReference type="SUPFAM" id="SSF57667">
    <property type="entry name" value="beta-beta-alpha zinc fingers"/>
    <property type="match status" value="2"/>
</dbReference>
<reference evidence="9" key="1">
    <citation type="submission" date="2020-11" db="EMBL/GenBank/DDBJ databases">
        <authorList>
            <person name="Tran Van P."/>
        </authorList>
    </citation>
    <scope>NUCLEOTIDE SEQUENCE</scope>
</reference>
<dbReference type="PROSITE" id="PS50157">
    <property type="entry name" value="ZINC_FINGER_C2H2_2"/>
    <property type="match status" value="4"/>
</dbReference>
<feature type="domain" description="C2H2-type" evidence="8">
    <location>
        <begin position="273"/>
        <end position="300"/>
    </location>
</feature>
<evidence type="ECO:0000256" key="4">
    <source>
        <dbReference type="ARBA" id="ARBA00022771"/>
    </source>
</evidence>
<dbReference type="InterPro" id="IPR036236">
    <property type="entry name" value="Znf_C2H2_sf"/>
</dbReference>
<evidence type="ECO:0000313" key="9">
    <source>
        <dbReference type="EMBL" id="CAD7585737.1"/>
    </source>
</evidence>
<keyword evidence="4 7" id="KW-0863">Zinc-finger</keyword>
<dbReference type="GO" id="GO:0005634">
    <property type="term" value="C:nucleus"/>
    <property type="evidence" value="ECO:0007669"/>
    <property type="project" value="UniProtKB-SubCell"/>
</dbReference>
<evidence type="ECO:0000256" key="7">
    <source>
        <dbReference type="PROSITE-ProRule" id="PRU00042"/>
    </source>
</evidence>
<organism evidence="9">
    <name type="scientific">Timema genevievae</name>
    <name type="common">Walking stick</name>
    <dbReference type="NCBI Taxonomy" id="629358"/>
    <lineage>
        <taxon>Eukaryota</taxon>
        <taxon>Metazoa</taxon>
        <taxon>Ecdysozoa</taxon>
        <taxon>Arthropoda</taxon>
        <taxon>Hexapoda</taxon>
        <taxon>Insecta</taxon>
        <taxon>Pterygota</taxon>
        <taxon>Neoptera</taxon>
        <taxon>Polyneoptera</taxon>
        <taxon>Phasmatodea</taxon>
        <taxon>Timematodea</taxon>
        <taxon>Timematoidea</taxon>
        <taxon>Timematidae</taxon>
        <taxon>Timema</taxon>
    </lineage>
</organism>
<sequence>MTGGFCREDSKVEAREQLSWWCDCIRDLGPIKRIVTTQMIRKSHHPLPMMPCTSRKLLDCFHRDAKDKRGIFKYSNICLPSIQYETSPFHSAPGRCRLVFGIKPYSMSDYETGPFHSGPGDYGNLLKRNLMKPIHNVRENSPEGAGTFLSSDFTSFFAPKASSRDFTDIWNAELFDYDTCPLGQPSDEKTVNFIRSQQGKGKNTGVFPCSNCGKVYTFKGNLKRHLKESQGNEIEDISGNPVVDCKSSAIDHAVTEANEDDVGTSNIPRQETHHCPRCRRYYRYKSSMLRHYRLECGKEPQFNCPYCPVKLTQRSYVRIHIQRRHKGMDENHKATAELLVDVISMIVLIDLSPHSMNLTQFPLQLKSVTLDATTSSSISGAELFCCTDCGKVYRLYTSLARHKRRECGKEPEFQCPLCLYQFKHRFSLERHFRLVHGISIDSYMLTKS</sequence>
<dbReference type="SMART" id="SM00355">
    <property type="entry name" value="ZnF_C2H2"/>
    <property type="match status" value="5"/>
</dbReference>
<feature type="domain" description="C2H2-type" evidence="8">
    <location>
        <begin position="413"/>
        <end position="436"/>
    </location>
</feature>
<dbReference type="PROSITE" id="PS00028">
    <property type="entry name" value="ZINC_FINGER_C2H2_1"/>
    <property type="match status" value="2"/>
</dbReference>
<dbReference type="EMBL" id="OE839135">
    <property type="protein sequence ID" value="CAD7585737.1"/>
    <property type="molecule type" value="Genomic_DNA"/>
</dbReference>
<name>A0A7R9JMW9_TIMGE</name>
<keyword evidence="6" id="KW-0539">Nucleus</keyword>
<dbReference type="Gene3D" id="3.30.160.60">
    <property type="entry name" value="Classic Zinc Finger"/>
    <property type="match status" value="2"/>
</dbReference>
<dbReference type="InterPro" id="IPR013087">
    <property type="entry name" value="Znf_C2H2_type"/>
</dbReference>
<evidence type="ECO:0000256" key="1">
    <source>
        <dbReference type="ARBA" id="ARBA00004123"/>
    </source>
</evidence>